<sequence>MSNQQWNGAAAGQGPQGGYGPGGYPPGQQGFPQPGPQGFPPPGQPGFPPGGPGRRSGGGVKVALIVGGAVVLVAVLALVVYLALGGARGGSPGPVGPSPSRSAASSPSASGGGELTMADLPMPLTVGVWEYLPGTDRQSGYTADKNVFGPVLVTLGWEGDTMELYAGTLDDPSVSDDGRVVCGTFDAAPMCYIETAEGLILSLNTGDPEDPPPAEFRALVDAVFEAVG</sequence>
<dbReference type="STRING" id="1123357.SAMN02745244_00965"/>
<protein>
    <submittedName>
        <fullName evidence="3">Uncharacterized protein</fullName>
    </submittedName>
</protein>
<dbReference type="AlphaFoldDB" id="A0A1M6DM13"/>
<keyword evidence="2" id="KW-0812">Transmembrane</keyword>
<reference evidence="3 4" key="1">
    <citation type="submission" date="2016-11" db="EMBL/GenBank/DDBJ databases">
        <authorList>
            <person name="Jaros S."/>
            <person name="Januszkiewicz K."/>
            <person name="Wedrychowicz H."/>
        </authorList>
    </citation>
    <scope>NUCLEOTIDE SEQUENCE [LARGE SCALE GENOMIC DNA]</scope>
    <source>
        <strain evidence="3 4">DSM 12906</strain>
    </source>
</reference>
<feature type="compositionally biased region" description="Pro residues" evidence="1">
    <location>
        <begin position="33"/>
        <end position="51"/>
    </location>
</feature>
<keyword evidence="2" id="KW-0472">Membrane</keyword>
<evidence type="ECO:0000256" key="1">
    <source>
        <dbReference type="SAM" id="MobiDB-lite"/>
    </source>
</evidence>
<dbReference type="EMBL" id="FQZG01000013">
    <property type="protein sequence ID" value="SHI74210.1"/>
    <property type="molecule type" value="Genomic_DNA"/>
</dbReference>
<proteinExistence type="predicted"/>
<evidence type="ECO:0000313" key="4">
    <source>
        <dbReference type="Proteomes" id="UP000184512"/>
    </source>
</evidence>
<accession>A0A1M6DM13</accession>
<feature type="region of interest" description="Disordered" evidence="1">
    <location>
        <begin position="1"/>
        <end position="56"/>
    </location>
</feature>
<evidence type="ECO:0000256" key="2">
    <source>
        <dbReference type="SAM" id="Phobius"/>
    </source>
</evidence>
<evidence type="ECO:0000313" key="3">
    <source>
        <dbReference type="EMBL" id="SHI74210.1"/>
    </source>
</evidence>
<name>A0A1M6DM13_9ACTN</name>
<feature type="region of interest" description="Disordered" evidence="1">
    <location>
        <begin position="90"/>
        <end position="117"/>
    </location>
</feature>
<keyword evidence="2" id="KW-1133">Transmembrane helix</keyword>
<feature type="transmembrane region" description="Helical" evidence="2">
    <location>
        <begin position="62"/>
        <end position="84"/>
    </location>
</feature>
<gene>
    <name evidence="3" type="ORF">SAMN02745244_00965</name>
</gene>
<dbReference type="Proteomes" id="UP000184512">
    <property type="component" value="Unassembled WGS sequence"/>
</dbReference>
<organism evidence="3 4">
    <name type="scientific">Tessaracoccus bendigoensis DSM 12906</name>
    <dbReference type="NCBI Taxonomy" id="1123357"/>
    <lineage>
        <taxon>Bacteria</taxon>
        <taxon>Bacillati</taxon>
        <taxon>Actinomycetota</taxon>
        <taxon>Actinomycetes</taxon>
        <taxon>Propionibacteriales</taxon>
        <taxon>Propionibacteriaceae</taxon>
        <taxon>Tessaracoccus</taxon>
    </lineage>
</organism>
<feature type="compositionally biased region" description="Low complexity" evidence="1">
    <location>
        <begin position="98"/>
        <end position="109"/>
    </location>
</feature>
<keyword evidence="4" id="KW-1185">Reference proteome</keyword>